<dbReference type="EMBL" id="QXGC01000079">
    <property type="protein sequence ID" value="KAE9250940.1"/>
    <property type="molecule type" value="Genomic_DNA"/>
</dbReference>
<dbReference type="Proteomes" id="UP000488956">
    <property type="component" value="Unassembled WGS sequence"/>
</dbReference>
<evidence type="ECO:0000313" key="17">
    <source>
        <dbReference type="Proteomes" id="UP000460718"/>
    </source>
</evidence>
<dbReference type="Proteomes" id="UP000429523">
    <property type="component" value="Unassembled WGS sequence"/>
</dbReference>
<evidence type="ECO:0000313" key="7">
    <source>
        <dbReference type="EMBL" id="KAE9230971.1"/>
    </source>
</evidence>
<evidence type="ECO:0000313" key="5">
    <source>
        <dbReference type="EMBL" id="KAE9133820.1"/>
    </source>
</evidence>
<dbReference type="Proteomes" id="UP000476176">
    <property type="component" value="Unassembled WGS sequence"/>
</dbReference>
<dbReference type="AlphaFoldDB" id="A0A6A3TGT6"/>
<accession>A0A6A3TGT6</accession>
<dbReference type="Proteomes" id="UP000440732">
    <property type="component" value="Unassembled WGS sequence"/>
</dbReference>
<evidence type="ECO:0000313" key="18">
    <source>
        <dbReference type="Proteomes" id="UP000476176"/>
    </source>
</evidence>
<evidence type="ECO:0000313" key="13">
    <source>
        <dbReference type="Proteomes" id="UP000437068"/>
    </source>
</evidence>
<dbReference type="Proteomes" id="UP000441208">
    <property type="component" value="Unassembled WGS sequence"/>
</dbReference>
<dbReference type="Proteomes" id="UP000440367">
    <property type="component" value="Unassembled WGS sequence"/>
</dbReference>
<evidence type="ECO:0000313" key="12">
    <source>
        <dbReference type="Proteomes" id="UP000433483"/>
    </source>
</evidence>
<dbReference type="Proteomes" id="UP000433483">
    <property type="component" value="Unassembled WGS sequence"/>
</dbReference>
<evidence type="ECO:0000313" key="8">
    <source>
        <dbReference type="EMBL" id="KAE9250940.1"/>
    </source>
</evidence>
<protein>
    <submittedName>
        <fullName evidence="5">Uncharacterized protein</fullName>
    </submittedName>
</protein>
<organism evidence="5 16">
    <name type="scientific">Phytophthora fragariae</name>
    <dbReference type="NCBI Taxonomy" id="53985"/>
    <lineage>
        <taxon>Eukaryota</taxon>
        <taxon>Sar</taxon>
        <taxon>Stramenopiles</taxon>
        <taxon>Oomycota</taxon>
        <taxon>Peronosporomycetes</taxon>
        <taxon>Peronosporales</taxon>
        <taxon>Peronosporaceae</taxon>
        <taxon>Phytophthora</taxon>
    </lineage>
</organism>
<dbReference type="Proteomes" id="UP000460718">
    <property type="component" value="Unassembled WGS sequence"/>
</dbReference>
<sequence>MPTLPPHVSVATGLGGAPGASGGPVSTPNSTAALSPTSLNVFPDKRYDVCATRC</sequence>
<proteinExistence type="predicted"/>
<evidence type="ECO:0000313" key="15">
    <source>
        <dbReference type="Proteomes" id="UP000440732"/>
    </source>
</evidence>
<evidence type="ECO:0000313" key="10">
    <source>
        <dbReference type="EMBL" id="KAE9325589.1"/>
    </source>
</evidence>
<evidence type="ECO:0000256" key="1">
    <source>
        <dbReference type="SAM" id="MobiDB-lite"/>
    </source>
</evidence>
<dbReference type="EMBL" id="QXGA01000078">
    <property type="protein sequence ID" value="KAE9153185.1"/>
    <property type="molecule type" value="Genomic_DNA"/>
</dbReference>
<evidence type="ECO:0000313" key="19">
    <source>
        <dbReference type="Proteomes" id="UP000488956"/>
    </source>
</evidence>
<reference evidence="11 12" key="1">
    <citation type="submission" date="2018-08" db="EMBL/GenBank/DDBJ databases">
        <title>Genomic investigation of the strawberry pathogen Phytophthora fragariae indicates pathogenicity is determined by transcriptional variation in three key races.</title>
        <authorList>
            <person name="Adams T.M."/>
            <person name="Armitage A.D."/>
            <person name="Sobczyk M.K."/>
            <person name="Bates H.J."/>
            <person name="Dunwell J.M."/>
            <person name="Nellist C.F."/>
            <person name="Harrison R.J."/>
        </authorList>
    </citation>
    <scope>NUCLEOTIDE SEQUENCE [LARGE SCALE GENOMIC DNA]</scope>
    <source>
        <strain evidence="10 13">A4</strain>
        <strain evidence="9 14">BC-1</strain>
        <strain evidence="8 18">BC-23</strain>
        <strain evidence="7 12">NOV-27</strain>
        <strain evidence="6 15">NOV-5</strain>
        <strain evidence="5 16">NOV-71</strain>
        <strain evidence="2 11">NOV-9</strain>
        <strain evidence="4 19">ONT-3</strain>
        <strain evidence="3 17">SCRP245</strain>
    </source>
</reference>
<comment type="caution">
    <text evidence="5">The sequence shown here is derived from an EMBL/GenBank/DDBJ whole genome shotgun (WGS) entry which is preliminary data.</text>
</comment>
<dbReference type="EMBL" id="QXFX01000083">
    <property type="protein sequence ID" value="KAE9133261.1"/>
    <property type="molecule type" value="Genomic_DNA"/>
</dbReference>
<keyword evidence="12" id="KW-1185">Reference proteome</keyword>
<feature type="region of interest" description="Disordered" evidence="1">
    <location>
        <begin position="1"/>
        <end position="32"/>
    </location>
</feature>
<dbReference type="EMBL" id="QXFZ01000092">
    <property type="protein sequence ID" value="KAE9133820.1"/>
    <property type="molecule type" value="Genomic_DNA"/>
</dbReference>
<dbReference type="EMBL" id="QXGE01000085">
    <property type="protein sequence ID" value="KAE9325589.1"/>
    <property type="molecule type" value="Genomic_DNA"/>
</dbReference>
<dbReference type="EMBL" id="QXGB01000095">
    <property type="protein sequence ID" value="KAE9230971.1"/>
    <property type="molecule type" value="Genomic_DNA"/>
</dbReference>
<feature type="compositionally biased region" description="Gly residues" evidence="1">
    <location>
        <begin position="13"/>
        <end position="22"/>
    </location>
</feature>
<evidence type="ECO:0000313" key="16">
    <source>
        <dbReference type="Proteomes" id="UP000441208"/>
    </source>
</evidence>
<dbReference type="EMBL" id="QXGD01000107">
    <property type="protein sequence ID" value="KAE9252704.1"/>
    <property type="molecule type" value="Genomic_DNA"/>
</dbReference>
<gene>
    <name evidence="10" type="ORF">PF001_g2873</name>
    <name evidence="9" type="ORF">PF002_g3700</name>
    <name evidence="8" type="ORF">PF004_g2716</name>
    <name evidence="7" type="ORF">PF005_g3272</name>
    <name evidence="6" type="ORF">PF006_g2669</name>
    <name evidence="5" type="ORF">PF007_g3192</name>
    <name evidence="2" type="ORF">PF009_g3547</name>
    <name evidence="4" type="ORF">PF010_g2882</name>
    <name evidence="3" type="ORF">PF011_g2620</name>
</gene>
<name>A0A6A3TGT6_9STRA</name>
<dbReference type="EMBL" id="QXFW01000079">
    <property type="protein sequence ID" value="KAE9026313.1"/>
    <property type="molecule type" value="Genomic_DNA"/>
</dbReference>
<dbReference type="EMBL" id="QXGF01000102">
    <property type="protein sequence ID" value="KAE8946832.1"/>
    <property type="molecule type" value="Genomic_DNA"/>
</dbReference>
<evidence type="ECO:0000313" key="3">
    <source>
        <dbReference type="EMBL" id="KAE9026313.1"/>
    </source>
</evidence>
<evidence type="ECO:0000313" key="9">
    <source>
        <dbReference type="EMBL" id="KAE9252704.1"/>
    </source>
</evidence>
<evidence type="ECO:0000313" key="2">
    <source>
        <dbReference type="EMBL" id="KAE8946832.1"/>
    </source>
</evidence>
<evidence type="ECO:0000313" key="6">
    <source>
        <dbReference type="EMBL" id="KAE9153185.1"/>
    </source>
</evidence>
<dbReference type="Proteomes" id="UP000437068">
    <property type="component" value="Unassembled WGS sequence"/>
</dbReference>
<evidence type="ECO:0000313" key="4">
    <source>
        <dbReference type="EMBL" id="KAE9133261.1"/>
    </source>
</evidence>
<evidence type="ECO:0000313" key="11">
    <source>
        <dbReference type="Proteomes" id="UP000429523"/>
    </source>
</evidence>
<evidence type="ECO:0000313" key="14">
    <source>
        <dbReference type="Proteomes" id="UP000440367"/>
    </source>
</evidence>